<sequence length="85" mass="9914">MQRIVPEILQKVSLNLDLTTHQWQYGRINEKYEITVRTNSTRGVCVFIEFPFELMIKSNNRIITSTRDPTVTVSKDNAVILEVNF</sequence>
<protein>
    <submittedName>
        <fullName evidence="2">Uncharacterized protein</fullName>
    </submittedName>
</protein>
<dbReference type="AlphaFoldDB" id="A0A914YW49"/>
<keyword evidence="1" id="KW-1185">Reference proteome</keyword>
<reference evidence="2" key="1">
    <citation type="submission" date="2022-11" db="UniProtKB">
        <authorList>
            <consortium name="WormBaseParasite"/>
        </authorList>
    </citation>
    <scope>IDENTIFICATION</scope>
</reference>
<name>A0A914YW49_9BILA</name>
<evidence type="ECO:0000313" key="2">
    <source>
        <dbReference type="WBParaSite" id="PSU_v2.g230.t1"/>
    </source>
</evidence>
<proteinExistence type="predicted"/>
<evidence type="ECO:0000313" key="1">
    <source>
        <dbReference type="Proteomes" id="UP000887577"/>
    </source>
</evidence>
<accession>A0A914YW49</accession>
<dbReference type="Proteomes" id="UP000887577">
    <property type="component" value="Unplaced"/>
</dbReference>
<dbReference type="WBParaSite" id="PSU_v2.g230.t1">
    <property type="protein sequence ID" value="PSU_v2.g230.t1"/>
    <property type="gene ID" value="PSU_v2.g230"/>
</dbReference>
<organism evidence="1 2">
    <name type="scientific">Panagrolaimus superbus</name>
    <dbReference type="NCBI Taxonomy" id="310955"/>
    <lineage>
        <taxon>Eukaryota</taxon>
        <taxon>Metazoa</taxon>
        <taxon>Ecdysozoa</taxon>
        <taxon>Nematoda</taxon>
        <taxon>Chromadorea</taxon>
        <taxon>Rhabditida</taxon>
        <taxon>Tylenchina</taxon>
        <taxon>Panagrolaimomorpha</taxon>
        <taxon>Panagrolaimoidea</taxon>
        <taxon>Panagrolaimidae</taxon>
        <taxon>Panagrolaimus</taxon>
    </lineage>
</organism>